<evidence type="ECO:0000313" key="10">
    <source>
        <dbReference type="Proteomes" id="UP000253209"/>
    </source>
</evidence>
<dbReference type="Proteomes" id="UP000253209">
    <property type="component" value="Unassembled WGS sequence"/>
</dbReference>
<dbReference type="PANTHER" id="PTHR21716:SF53">
    <property type="entry name" value="PERMEASE PERM-RELATED"/>
    <property type="match status" value="1"/>
</dbReference>
<dbReference type="AlphaFoldDB" id="A0A367GR96"/>
<dbReference type="Pfam" id="PF01594">
    <property type="entry name" value="AI-2E_transport"/>
    <property type="match status" value="1"/>
</dbReference>
<evidence type="ECO:0000256" key="4">
    <source>
        <dbReference type="ARBA" id="ARBA00022475"/>
    </source>
</evidence>
<dbReference type="RefSeq" id="WP_114003825.1">
    <property type="nucleotide sequence ID" value="NZ_QGDC01000002.1"/>
</dbReference>
<feature type="transmembrane region" description="Helical" evidence="8">
    <location>
        <begin position="196"/>
        <end position="217"/>
    </location>
</feature>
<keyword evidence="7 8" id="KW-0472">Membrane</keyword>
<organism evidence="9 10">
    <name type="scientific">Mucilaginibacter hurinus</name>
    <dbReference type="NCBI Taxonomy" id="2201324"/>
    <lineage>
        <taxon>Bacteria</taxon>
        <taxon>Pseudomonadati</taxon>
        <taxon>Bacteroidota</taxon>
        <taxon>Sphingobacteriia</taxon>
        <taxon>Sphingobacteriales</taxon>
        <taxon>Sphingobacteriaceae</taxon>
        <taxon>Mucilaginibacter</taxon>
    </lineage>
</organism>
<protein>
    <submittedName>
        <fullName evidence="9">AI-2E family transporter</fullName>
    </submittedName>
</protein>
<feature type="transmembrane region" description="Helical" evidence="8">
    <location>
        <begin position="295"/>
        <end position="322"/>
    </location>
</feature>
<dbReference type="GO" id="GO:0005886">
    <property type="term" value="C:plasma membrane"/>
    <property type="evidence" value="ECO:0007669"/>
    <property type="project" value="UniProtKB-SubCell"/>
</dbReference>
<dbReference type="OrthoDB" id="9793390at2"/>
<feature type="transmembrane region" description="Helical" evidence="8">
    <location>
        <begin position="29"/>
        <end position="48"/>
    </location>
</feature>
<evidence type="ECO:0000256" key="6">
    <source>
        <dbReference type="ARBA" id="ARBA00022989"/>
    </source>
</evidence>
<dbReference type="InterPro" id="IPR002549">
    <property type="entry name" value="AI-2E-like"/>
</dbReference>
<feature type="transmembrane region" description="Helical" evidence="8">
    <location>
        <begin position="7"/>
        <end position="23"/>
    </location>
</feature>
<evidence type="ECO:0000256" key="3">
    <source>
        <dbReference type="ARBA" id="ARBA00022448"/>
    </source>
</evidence>
<comment type="caution">
    <text evidence="9">The sequence shown here is derived from an EMBL/GenBank/DDBJ whole genome shotgun (WGS) entry which is preliminary data.</text>
</comment>
<evidence type="ECO:0000256" key="8">
    <source>
        <dbReference type="SAM" id="Phobius"/>
    </source>
</evidence>
<evidence type="ECO:0000256" key="2">
    <source>
        <dbReference type="ARBA" id="ARBA00009773"/>
    </source>
</evidence>
<name>A0A367GR96_9SPHI</name>
<keyword evidence="6 8" id="KW-1133">Transmembrane helix</keyword>
<proteinExistence type="inferred from homology"/>
<sequence>MAKLQRSVLVLFLFFLIFSGLYFSKEFLVPIAISAILAMLFIGFSNFLERRGISRAFSALFSMLVLLISIGLIVFLLSLRLSEFAADFDTMKTKLTELLDNLKQWVRATIGLSVKEQEKILKQGQESAGNGGAMAAAVLASLMGMAVNLVLGIVYMYLFLYNRSHIKKFFIMLVPDSVNRKTDIVIHESAKVAQKYLSGLGGMIACLWVMYGIGFTLVGVENAIFFAVLCGILEIVPFVGNLTGTSLTVLTVLVQGGSGSMVIGVLGTYFVIQFVQTYILEPLIVGEQVSINPLFTIMAIVLGEMVWGIPGMILAIPLLGIVKIICDNVPELKPYGFLIGSEPKKKKTGVIDKLKKLIGK</sequence>
<keyword evidence="3" id="KW-0813">Transport</keyword>
<keyword evidence="5 8" id="KW-0812">Transmembrane</keyword>
<comment type="similarity">
    <text evidence="2">Belongs to the autoinducer-2 exporter (AI-2E) (TC 2.A.86) family.</text>
</comment>
<comment type="subcellular location">
    <subcellularLocation>
        <location evidence="1">Cell membrane</location>
        <topology evidence="1">Multi-pass membrane protein</topology>
    </subcellularLocation>
</comment>
<accession>A0A367GR96</accession>
<gene>
    <name evidence="9" type="ORF">DJ568_03275</name>
</gene>
<evidence type="ECO:0000256" key="1">
    <source>
        <dbReference type="ARBA" id="ARBA00004651"/>
    </source>
</evidence>
<evidence type="ECO:0000256" key="5">
    <source>
        <dbReference type="ARBA" id="ARBA00022692"/>
    </source>
</evidence>
<reference evidence="9 10" key="1">
    <citation type="submission" date="2018-05" db="EMBL/GenBank/DDBJ databases">
        <title>Mucilaginibacter hurinus sp. nov., isolated from briquette warehouse soil.</title>
        <authorList>
            <person name="Choi L."/>
        </authorList>
    </citation>
    <scope>NUCLEOTIDE SEQUENCE [LARGE SCALE GENOMIC DNA]</scope>
    <source>
        <strain evidence="9 10">ZR32</strain>
    </source>
</reference>
<feature type="transmembrane region" description="Helical" evidence="8">
    <location>
        <begin position="223"/>
        <end position="242"/>
    </location>
</feature>
<keyword evidence="10" id="KW-1185">Reference proteome</keyword>
<evidence type="ECO:0000313" key="9">
    <source>
        <dbReference type="EMBL" id="RCH55790.1"/>
    </source>
</evidence>
<feature type="transmembrane region" description="Helical" evidence="8">
    <location>
        <begin position="60"/>
        <end position="81"/>
    </location>
</feature>
<keyword evidence="4" id="KW-1003">Cell membrane</keyword>
<dbReference type="EMBL" id="QGDC01000002">
    <property type="protein sequence ID" value="RCH55790.1"/>
    <property type="molecule type" value="Genomic_DNA"/>
</dbReference>
<dbReference type="PANTHER" id="PTHR21716">
    <property type="entry name" value="TRANSMEMBRANE PROTEIN"/>
    <property type="match status" value="1"/>
</dbReference>
<feature type="transmembrane region" description="Helical" evidence="8">
    <location>
        <begin position="133"/>
        <end position="160"/>
    </location>
</feature>
<evidence type="ECO:0000256" key="7">
    <source>
        <dbReference type="ARBA" id="ARBA00023136"/>
    </source>
</evidence>
<feature type="transmembrane region" description="Helical" evidence="8">
    <location>
        <begin position="249"/>
        <end position="275"/>
    </location>
</feature>